<dbReference type="SUPFAM" id="SSF57850">
    <property type="entry name" value="RING/U-box"/>
    <property type="match status" value="1"/>
</dbReference>
<dbReference type="AlphaFoldDB" id="A0A7J6MQY0"/>
<keyword evidence="5" id="KW-1185">Reference proteome</keyword>
<dbReference type="PROSITE" id="PS50089">
    <property type="entry name" value="ZF_RING_2"/>
    <property type="match status" value="1"/>
</dbReference>
<evidence type="ECO:0000256" key="1">
    <source>
        <dbReference type="PROSITE-ProRule" id="PRU00175"/>
    </source>
</evidence>
<comment type="caution">
    <text evidence="4">The sequence shown here is derived from an EMBL/GenBank/DDBJ whole genome shotgun (WGS) entry which is preliminary data.</text>
</comment>
<dbReference type="InterPro" id="IPR001841">
    <property type="entry name" value="Znf_RING"/>
</dbReference>
<dbReference type="EMBL" id="JAAPAO010000073">
    <property type="protein sequence ID" value="KAF4673914.1"/>
    <property type="molecule type" value="Genomic_DNA"/>
</dbReference>
<gene>
    <name evidence="4" type="ORF">FOL47_009945</name>
</gene>
<keyword evidence="2" id="KW-0472">Membrane</keyword>
<keyword evidence="2" id="KW-0812">Transmembrane</keyword>
<evidence type="ECO:0000313" key="5">
    <source>
        <dbReference type="Proteomes" id="UP000591131"/>
    </source>
</evidence>
<keyword evidence="1" id="KW-0863">Zinc-finger</keyword>
<feature type="domain" description="RING-type" evidence="3">
    <location>
        <begin position="252"/>
        <end position="287"/>
    </location>
</feature>
<feature type="transmembrane region" description="Helical" evidence="2">
    <location>
        <begin position="134"/>
        <end position="158"/>
    </location>
</feature>
<evidence type="ECO:0000256" key="2">
    <source>
        <dbReference type="SAM" id="Phobius"/>
    </source>
</evidence>
<organism evidence="4 5">
    <name type="scientific">Perkinsus chesapeaki</name>
    <name type="common">Clam parasite</name>
    <name type="synonym">Perkinsus andrewsi</name>
    <dbReference type="NCBI Taxonomy" id="330153"/>
    <lineage>
        <taxon>Eukaryota</taxon>
        <taxon>Sar</taxon>
        <taxon>Alveolata</taxon>
        <taxon>Perkinsozoa</taxon>
        <taxon>Perkinsea</taxon>
        <taxon>Perkinsida</taxon>
        <taxon>Perkinsidae</taxon>
        <taxon>Perkinsus</taxon>
    </lineage>
</organism>
<dbReference type="GO" id="GO:0008270">
    <property type="term" value="F:zinc ion binding"/>
    <property type="evidence" value="ECO:0007669"/>
    <property type="project" value="UniProtKB-KW"/>
</dbReference>
<dbReference type="PANTHER" id="PTHR14879:SF5">
    <property type="entry name" value="RING-TYPE DOMAIN-CONTAINING PROTEIN"/>
    <property type="match status" value="1"/>
</dbReference>
<name>A0A7J6MQY0_PERCH</name>
<dbReference type="OrthoDB" id="66726at2759"/>
<sequence>MVNHRPTWDMREREARSAPVQRPALRSLASTWALILVAMFMLAWSVDAVLRNTTTVSVDREALNALQVAIFDVVKDQKDLGSRVDDQYFDLLDRINDISTSVRRMSHTPREPLPPVIDRIRQHLVEVDKVSGTLGSGVVIVFGVVSAVLAAVVHFTVLRTVAPEGHEELEKEVVDDDYDYDDYDDDDRHEQATLHYRPNRPPPAYNPDVVPIASLRDTPVLPYIPAARKAIIDSPKVEPKQQQQRRRQLSACVVCMASRSTHAIVPCGHRCCCGVCHVRLKRCPLCTVKISSAIKVYD</sequence>
<dbReference type="PANTHER" id="PTHR14879">
    <property type="entry name" value="CASPASE REGULATOR, RING FINGER DOMAIN-CONTAINING"/>
    <property type="match status" value="1"/>
</dbReference>
<reference evidence="4 5" key="1">
    <citation type="submission" date="2020-04" db="EMBL/GenBank/DDBJ databases">
        <title>Perkinsus chesapeaki whole genome sequence.</title>
        <authorList>
            <person name="Bogema D.R."/>
        </authorList>
    </citation>
    <scope>NUCLEOTIDE SEQUENCE [LARGE SCALE GENOMIC DNA]</scope>
    <source>
        <strain evidence="4">ATCC PRA-425</strain>
    </source>
</reference>
<dbReference type="InterPro" id="IPR013083">
    <property type="entry name" value="Znf_RING/FYVE/PHD"/>
</dbReference>
<evidence type="ECO:0000313" key="4">
    <source>
        <dbReference type="EMBL" id="KAF4673914.1"/>
    </source>
</evidence>
<dbReference type="InterPro" id="IPR051728">
    <property type="entry name" value="RING-FYVE_E3_ubiquitin-ligase"/>
</dbReference>
<proteinExistence type="predicted"/>
<feature type="transmembrane region" description="Helical" evidence="2">
    <location>
        <begin position="23"/>
        <end position="44"/>
    </location>
</feature>
<keyword evidence="2" id="KW-1133">Transmembrane helix</keyword>
<accession>A0A7J6MQY0</accession>
<evidence type="ECO:0000259" key="3">
    <source>
        <dbReference type="PROSITE" id="PS50089"/>
    </source>
</evidence>
<keyword evidence="1" id="KW-0479">Metal-binding</keyword>
<dbReference type="Pfam" id="PF13920">
    <property type="entry name" value="zf-C3HC4_3"/>
    <property type="match status" value="1"/>
</dbReference>
<dbReference type="Proteomes" id="UP000591131">
    <property type="component" value="Unassembled WGS sequence"/>
</dbReference>
<keyword evidence="1" id="KW-0862">Zinc</keyword>
<dbReference type="Gene3D" id="3.30.40.10">
    <property type="entry name" value="Zinc/RING finger domain, C3HC4 (zinc finger)"/>
    <property type="match status" value="1"/>
</dbReference>
<protein>
    <recommendedName>
        <fullName evidence="3">RING-type domain-containing protein</fullName>
    </recommendedName>
</protein>